<dbReference type="InterPro" id="IPR043132">
    <property type="entry name" value="BCAT-like_C"/>
</dbReference>
<keyword evidence="10" id="KW-0100">Branched-chain amino acid biosynthesis</keyword>
<name>A0ABV0LXV4_9HYPH</name>
<dbReference type="EC" id="2.6.1.42" evidence="7"/>
<evidence type="ECO:0000256" key="8">
    <source>
        <dbReference type="ARBA" id="ARBA00014472"/>
    </source>
</evidence>
<comment type="function">
    <text evidence="2">Acts on leucine, isoleucine and valine.</text>
</comment>
<dbReference type="EMBL" id="JBEAAL010000002">
    <property type="protein sequence ID" value="MEQ1404442.1"/>
    <property type="molecule type" value="Genomic_DNA"/>
</dbReference>
<comment type="catalytic activity">
    <reaction evidence="11">
        <text>L-valine + 2-oxoglutarate = 3-methyl-2-oxobutanoate + L-glutamate</text>
        <dbReference type="Rhea" id="RHEA:24813"/>
        <dbReference type="ChEBI" id="CHEBI:11851"/>
        <dbReference type="ChEBI" id="CHEBI:16810"/>
        <dbReference type="ChEBI" id="CHEBI:29985"/>
        <dbReference type="ChEBI" id="CHEBI:57762"/>
        <dbReference type="EC" id="2.6.1.42"/>
    </reaction>
</comment>
<dbReference type="PANTHER" id="PTHR42743:SF11">
    <property type="entry name" value="AMINODEOXYCHORISMATE LYASE"/>
    <property type="match status" value="1"/>
</dbReference>
<evidence type="ECO:0000313" key="17">
    <source>
        <dbReference type="EMBL" id="MEQ1404442.1"/>
    </source>
</evidence>
<comment type="caution">
    <text evidence="17">The sequence shown here is derived from an EMBL/GenBank/DDBJ whole genome shotgun (WGS) entry which is preliminary data.</text>
</comment>
<gene>
    <name evidence="17" type="ORF">ABK249_05815</name>
</gene>
<protein>
    <recommendedName>
        <fullName evidence="8">Probable branched-chain-amino-acid aminotransferase</fullName>
        <ecNumber evidence="7">2.6.1.42</ecNumber>
    </recommendedName>
</protein>
<feature type="region of interest" description="Disordered" evidence="16">
    <location>
        <begin position="207"/>
        <end position="227"/>
    </location>
</feature>
<comment type="pathway">
    <text evidence="5">Amino-acid biosynthesis; L-leucine biosynthesis; L-leucine from 3-methyl-2-oxobutanoate: step 4/4.</text>
</comment>
<organism evidence="17 18">
    <name type="scientific">Neorhizobium phenanthreniclasticum</name>
    <dbReference type="NCBI Taxonomy" id="3157917"/>
    <lineage>
        <taxon>Bacteria</taxon>
        <taxon>Pseudomonadati</taxon>
        <taxon>Pseudomonadota</taxon>
        <taxon>Alphaproteobacteria</taxon>
        <taxon>Hyphomicrobiales</taxon>
        <taxon>Rhizobiaceae</taxon>
        <taxon>Rhizobium/Agrobacterium group</taxon>
        <taxon>Neorhizobium</taxon>
    </lineage>
</organism>
<evidence type="ECO:0000256" key="3">
    <source>
        <dbReference type="ARBA" id="ARBA00004824"/>
    </source>
</evidence>
<evidence type="ECO:0000256" key="7">
    <source>
        <dbReference type="ARBA" id="ARBA00013053"/>
    </source>
</evidence>
<dbReference type="Gene3D" id="3.20.10.10">
    <property type="entry name" value="D-amino Acid Aminotransferase, subunit A, domain 2"/>
    <property type="match status" value="1"/>
</dbReference>
<dbReference type="NCBIfam" id="NF005731">
    <property type="entry name" value="PRK07546.1-5"/>
    <property type="match status" value="1"/>
</dbReference>
<comment type="similarity">
    <text evidence="6 14">Belongs to the class-IV pyridoxal-phosphate-dependent aminotransferase family.</text>
</comment>
<evidence type="ECO:0000256" key="14">
    <source>
        <dbReference type="RuleBase" id="RU004106"/>
    </source>
</evidence>
<evidence type="ECO:0000256" key="6">
    <source>
        <dbReference type="ARBA" id="ARBA00009320"/>
    </source>
</evidence>
<reference evidence="17 18" key="1">
    <citation type="submission" date="2024-05" db="EMBL/GenBank/DDBJ databases">
        <title>Neorhizobium sp. Rsf11, a plant growth promoting and heavy metal resistant PAH-degrader.</title>
        <authorList>
            <person name="Golubev S.N."/>
            <person name="Muratova A.Y."/>
            <person name="Markelova M.I."/>
        </authorList>
    </citation>
    <scope>NUCLEOTIDE SEQUENCE [LARGE SCALE GENOMIC DNA]</scope>
    <source>
        <strain evidence="17 18">Rsf11</strain>
    </source>
</reference>
<evidence type="ECO:0000256" key="10">
    <source>
        <dbReference type="ARBA" id="ARBA00023304"/>
    </source>
</evidence>
<keyword evidence="9 15" id="KW-0663">Pyridoxal phosphate</keyword>
<dbReference type="PANTHER" id="PTHR42743">
    <property type="entry name" value="AMINO-ACID AMINOTRANSFERASE"/>
    <property type="match status" value="1"/>
</dbReference>
<dbReference type="SUPFAM" id="SSF56752">
    <property type="entry name" value="D-aminoacid aminotransferase-like PLP-dependent enzymes"/>
    <property type="match status" value="1"/>
</dbReference>
<comment type="pathway">
    <text evidence="4">Amino-acid biosynthesis; L-valine biosynthesis; L-valine from pyruvate: step 4/4.</text>
</comment>
<comment type="pathway">
    <text evidence="3">Amino-acid biosynthesis; L-isoleucine biosynthesis; L-isoleucine from 2-oxobutanoate: step 4/4.</text>
</comment>
<comment type="cofactor">
    <cofactor evidence="1 15">
        <name>pyridoxal 5'-phosphate</name>
        <dbReference type="ChEBI" id="CHEBI:597326"/>
    </cofactor>
</comment>
<evidence type="ECO:0000256" key="16">
    <source>
        <dbReference type="SAM" id="MobiDB-lite"/>
    </source>
</evidence>
<evidence type="ECO:0000256" key="9">
    <source>
        <dbReference type="ARBA" id="ARBA00022898"/>
    </source>
</evidence>
<comment type="catalytic activity">
    <reaction evidence="12">
        <text>L-isoleucine + 2-oxoglutarate = (S)-3-methyl-2-oxopentanoate + L-glutamate</text>
        <dbReference type="Rhea" id="RHEA:24801"/>
        <dbReference type="ChEBI" id="CHEBI:16810"/>
        <dbReference type="ChEBI" id="CHEBI:29985"/>
        <dbReference type="ChEBI" id="CHEBI:35146"/>
        <dbReference type="ChEBI" id="CHEBI:58045"/>
        <dbReference type="EC" id="2.6.1.42"/>
    </reaction>
</comment>
<evidence type="ECO:0000256" key="2">
    <source>
        <dbReference type="ARBA" id="ARBA00003109"/>
    </source>
</evidence>
<accession>A0ABV0LXV4</accession>
<dbReference type="InterPro" id="IPR001544">
    <property type="entry name" value="Aminotrans_IV"/>
</dbReference>
<dbReference type="NCBIfam" id="NF005729">
    <property type="entry name" value="PRK07546.1-3"/>
    <property type="match status" value="1"/>
</dbReference>
<evidence type="ECO:0000313" key="18">
    <source>
        <dbReference type="Proteomes" id="UP001496627"/>
    </source>
</evidence>
<sequence>MDFSLIETMRWEPGAGFLRVEQHLRRLSRSADALGFRQPPPDTLKQLQAAVSGENAMRVRLVMTYRGRIEITATPFSPIPAGTVWRVRVASTSLPSDDPLFRHKTSRREPYEAARAEFSPDEADEVLLLNERGEICEGTITNVFVEDADGQLLTPPLTSGLLPGILRAELIRERKARSQILRLADLKERRIFVGNSLRGLIPAELVSDKEQSEPSPAEAVSGTGGER</sequence>
<dbReference type="GO" id="GO:0008483">
    <property type="term" value="F:transaminase activity"/>
    <property type="evidence" value="ECO:0007669"/>
    <property type="project" value="UniProtKB-KW"/>
</dbReference>
<evidence type="ECO:0000256" key="1">
    <source>
        <dbReference type="ARBA" id="ARBA00001933"/>
    </source>
</evidence>
<dbReference type="InterPro" id="IPR050571">
    <property type="entry name" value="Class-IV_PLP-Dep_Aminotrnsfr"/>
</dbReference>
<keyword evidence="10" id="KW-0028">Amino-acid biosynthesis</keyword>
<comment type="catalytic activity">
    <reaction evidence="13">
        <text>L-leucine + 2-oxoglutarate = 4-methyl-2-oxopentanoate + L-glutamate</text>
        <dbReference type="Rhea" id="RHEA:18321"/>
        <dbReference type="ChEBI" id="CHEBI:16810"/>
        <dbReference type="ChEBI" id="CHEBI:17865"/>
        <dbReference type="ChEBI" id="CHEBI:29985"/>
        <dbReference type="ChEBI" id="CHEBI:57427"/>
        <dbReference type="EC" id="2.6.1.42"/>
    </reaction>
</comment>
<dbReference type="PROSITE" id="PS00770">
    <property type="entry name" value="AA_TRANSFER_CLASS_4"/>
    <property type="match status" value="1"/>
</dbReference>
<keyword evidence="17" id="KW-0808">Transferase</keyword>
<evidence type="ECO:0000256" key="15">
    <source>
        <dbReference type="RuleBase" id="RU004516"/>
    </source>
</evidence>
<proteinExistence type="inferred from homology"/>
<dbReference type="RefSeq" id="WP_227703763.1">
    <property type="nucleotide sequence ID" value="NZ_JBEAAL010000002.1"/>
</dbReference>
<dbReference type="InterPro" id="IPR018300">
    <property type="entry name" value="Aminotrans_IV_CS"/>
</dbReference>
<evidence type="ECO:0000256" key="11">
    <source>
        <dbReference type="ARBA" id="ARBA00048212"/>
    </source>
</evidence>
<keyword evidence="17" id="KW-0032">Aminotransferase</keyword>
<dbReference type="Gene3D" id="3.30.470.10">
    <property type="match status" value="1"/>
</dbReference>
<dbReference type="Proteomes" id="UP001496627">
    <property type="component" value="Unassembled WGS sequence"/>
</dbReference>
<evidence type="ECO:0000256" key="4">
    <source>
        <dbReference type="ARBA" id="ARBA00004931"/>
    </source>
</evidence>
<evidence type="ECO:0000256" key="12">
    <source>
        <dbReference type="ARBA" id="ARBA00048798"/>
    </source>
</evidence>
<dbReference type="Pfam" id="PF01063">
    <property type="entry name" value="Aminotran_4"/>
    <property type="match status" value="1"/>
</dbReference>
<evidence type="ECO:0000256" key="13">
    <source>
        <dbReference type="ARBA" id="ARBA00049229"/>
    </source>
</evidence>
<keyword evidence="18" id="KW-1185">Reference proteome</keyword>
<dbReference type="InterPro" id="IPR043131">
    <property type="entry name" value="BCAT-like_N"/>
</dbReference>
<evidence type="ECO:0000256" key="5">
    <source>
        <dbReference type="ARBA" id="ARBA00005072"/>
    </source>
</evidence>
<dbReference type="InterPro" id="IPR036038">
    <property type="entry name" value="Aminotransferase-like"/>
</dbReference>